<reference evidence="4" key="1">
    <citation type="journal article" date="2019" name="Plant Biotechnol. J.">
        <title>Genome sequencing of the Australian wild diploid species Gossypium australe highlights disease resistance and delayed gland morphogenesis.</title>
        <authorList>
            <person name="Cai Y."/>
            <person name="Cai X."/>
            <person name="Wang Q."/>
            <person name="Wang P."/>
            <person name="Zhang Y."/>
            <person name="Cai C."/>
            <person name="Xu Y."/>
            <person name="Wang K."/>
            <person name="Zhou Z."/>
            <person name="Wang C."/>
            <person name="Geng S."/>
            <person name="Li B."/>
            <person name="Dong Q."/>
            <person name="Hou Y."/>
            <person name="Wang H."/>
            <person name="Ai P."/>
            <person name="Liu Z."/>
            <person name="Yi F."/>
            <person name="Sun M."/>
            <person name="An G."/>
            <person name="Cheng J."/>
            <person name="Zhang Y."/>
            <person name="Shi Q."/>
            <person name="Xie Y."/>
            <person name="Shi X."/>
            <person name="Chang Y."/>
            <person name="Huang F."/>
            <person name="Chen Y."/>
            <person name="Hong S."/>
            <person name="Mi L."/>
            <person name="Sun Q."/>
            <person name="Zhang L."/>
            <person name="Zhou B."/>
            <person name="Peng R."/>
            <person name="Zhang X."/>
            <person name="Liu F."/>
        </authorList>
    </citation>
    <scope>NUCLEOTIDE SEQUENCE [LARGE SCALE GENOMIC DNA]</scope>
    <source>
        <strain evidence="4">cv. PA1801</strain>
    </source>
</reference>
<feature type="compositionally biased region" description="Basic residues" evidence="1">
    <location>
        <begin position="198"/>
        <end position="210"/>
    </location>
</feature>
<evidence type="ECO:0000259" key="2">
    <source>
        <dbReference type="Pfam" id="PF03732"/>
    </source>
</evidence>
<dbReference type="OrthoDB" id="2272416at2759"/>
<gene>
    <name evidence="3" type="ORF">EPI10_015704</name>
</gene>
<organism evidence="3 4">
    <name type="scientific">Gossypium australe</name>
    <dbReference type="NCBI Taxonomy" id="47621"/>
    <lineage>
        <taxon>Eukaryota</taxon>
        <taxon>Viridiplantae</taxon>
        <taxon>Streptophyta</taxon>
        <taxon>Embryophyta</taxon>
        <taxon>Tracheophyta</taxon>
        <taxon>Spermatophyta</taxon>
        <taxon>Magnoliopsida</taxon>
        <taxon>eudicotyledons</taxon>
        <taxon>Gunneridae</taxon>
        <taxon>Pentapetalae</taxon>
        <taxon>rosids</taxon>
        <taxon>malvids</taxon>
        <taxon>Malvales</taxon>
        <taxon>Malvaceae</taxon>
        <taxon>Malvoideae</taxon>
        <taxon>Gossypium</taxon>
    </lineage>
</organism>
<dbReference type="PANTHER" id="PTHR34482">
    <property type="entry name" value="DNA DAMAGE-INDUCIBLE PROTEIN 1-LIKE"/>
    <property type="match status" value="1"/>
</dbReference>
<dbReference type="EMBL" id="SMMG02000006">
    <property type="protein sequence ID" value="KAA3469960.1"/>
    <property type="molecule type" value="Genomic_DNA"/>
</dbReference>
<dbReference type="GO" id="GO:0006508">
    <property type="term" value="P:proteolysis"/>
    <property type="evidence" value="ECO:0007669"/>
    <property type="project" value="UniProtKB-KW"/>
</dbReference>
<evidence type="ECO:0000313" key="4">
    <source>
        <dbReference type="Proteomes" id="UP000325315"/>
    </source>
</evidence>
<accession>A0A5B6VL26</accession>
<keyword evidence="4" id="KW-1185">Reference proteome</keyword>
<keyword evidence="3" id="KW-0482">Metalloprotease</keyword>
<feature type="region of interest" description="Disordered" evidence="1">
    <location>
        <begin position="198"/>
        <end position="222"/>
    </location>
</feature>
<dbReference type="PANTHER" id="PTHR34482:SF36">
    <property type="entry name" value="RETROTRANSPOSON GAG DOMAIN-CONTAINING PROTEIN"/>
    <property type="match status" value="1"/>
</dbReference>
<dbReference type="GO" id="GO:0008237">
    <property type="term" value="F:metallopeptidase activity"/>
    <property type="evidence" value="ECO:0007669"/>
    <property type="project" value="UniProtKB-KW"/>
</dbReference>
<sequence>MKHVDKVLVGVVGSEDELEMSRPRWAVCPIWIKVRLWGTLTTETGFQTQMVGDDALPQDMLIVLERVAGTHSGSGSRGGVVGIGPNVAEYWMWWLTIEKGTQLEQITWDYFWNAFQNKYVGASYVEARRREFMSLTQGDRTVAEYEAKILRLSKYACGLVATDSEGLRYDIKVLITLQRERVFAILVENAKIAKEVKRTKRERRDRKRGQTKFNRDLGPSSSVQWPKKWARF</sequence>
<proteinExistence type="predicted"/>
<dbReference type="Proteomes" id="UP000325315">
    <property type="component" value="Unassembled WGS sequence"/>
</dbReference>
<protein>
    <submittedName>
        <fullName evidence="3">ATP-dependent zinc metalloprotease FtsH</fullName>
    </submittedName>
</protein>
<evidence type="ECO:0000313" key="3">
    <source>
        <dbReference type="EMBL" id="KAA3469960.1"/>
    </source>
</evidence>
<dbReference type="Pfam" id="PF03732">
    <property type="entry name" value="Retrotrans_gag"/>
    <property type="match status" value="1"/>
</dbReference>
<name>A0A5B6VL26_9ROSI</name>
<dbReference type="AlphaFoldDB" id="A0A5B6VL26"/>
<dbReference type="InterPro" id="IPR005162">
    <property type="entry name" value="Retrotrans_gag_dom"/>
</dbReference>
<comment type="caution">
    <text evidence="3">The sequence shown here is derived from an EMBL/GenBank/DDBJ whole genome shotgun (WGS) entry which is preliminary data.</text>
</comment>
<feature type="domain" description="Retrotransposon gag" evidence="2">
    <location>
        <begin position="93"/>
        <end position="157"/>
    </location>
</feature>
<keyword evidence="3" id="KW-0645">Protease</keyword>
<evidence type="ECO:0000256" key="1">
    <source>
        <dbReference type="SAM" id="MobiDB-lite"/>
    </source>
</evidence>
<keyword evidence="3" id="KW-0378">Hydrolase</keyword>